<comment type="caution">
    <text evidence="1">The sequence shown here is derived from an EMBL/GenBank/DDBJ whole genome shotgun (WGS) entry which is preliminary data.</text>
</comment>
<organism evidence="1 2">
    <name type="scientific">Adhaeribacter arboris</name>
    <dbReference type="NCBI Taxonomy" id="2072846"/>
    <lineage>
        <taxon>Bacteria</taxon>
        <taxon>Pseudomonadati</taxon>
        <taxon>Bacteroidota</taxon>
        <taxon>Cytophagia</taxon>
        <taxon>Cytophagales</taxon>
        <taxon>Hymenobacteraceae</taxon>
        <taxon>Adhaeribacter</taxon>
    </lineage>
</organism>
<keyword evidence="2" id="KW-1185">Reference proteome</keyword>
<dbReference type="OrthoDB" id="850138at2"/>
<dbReference type="Proteomes" id="UP000240357">
    <property type="component" value="Unassembled WGS sequence"/>
</dbReference>
<dbReference type="EMBL" id="PYFT01000001">
    <property type="protein sequence ID" value="PSR52525.1"/>
    <property type="molecule type" value="Genomic_DNA"/>
</dbReference>
<gene>
    <name evidence="1" type="ORF">AHMF7605_02785</name>
</gene>
<evidence type="ECO:0000313" key="1">
    <source>
        <dbReference type="EMBL" id="PSR52525.1"/>
    </source>
</evidence>
<protein>
    <submittedName>
        <fullName evidence="1">Uncharacterized protein</fullName>
    </submittedName>
</protein>
<sequence length="147" mass="16476">MVYPQDKEAFHWQEIVVITCPEIKNLKTNAFYTLKGKKVNSTETNHNYSLTLQGFKQANLNLQQDKASAVNLSGNSINRLDAIVGWSTLSNSRLQIDKTNSIQEADLDIRNESELIIENVKIPKLKYQFSDSARVTFSGSALGVIAQ</sequence>
<dbReference type="AlphaFoldDB" id="A0A2T2YAI2"/>
<dbReference type="RefSeq" id="WP_106926231.1">
    <property type="nucleotide sequence ID" value="NZ_PYFT01000001.1"/>
</dbReference>
<accession>A0A2T2YAI2</accession>
<name>A0A2T2YAI2_9BACT</name>
<proteinExistence type="predicted"/>
<evidence type="ECO:0000313" key="2">
    <source>
        <dbReference type="Proteomes" id="UP000240357"/>
    </source>
</evidence>
<reference evidence="1 2" key="1">
    <citation type="submission" date="2018-03" db="EMBL/GenBank/DDBJ databases">
        <title>Adhaeribacter sp. HMF7605 Genome sequencing and assembly.</title>
        <authorList>
            <person name="Kang H."/>
            <person name="Kang J."/>
            <person name="Cha I."/>
            <person name="Kim H."/>
            <person name="Joh K."/>
        </authorList>
    </citation>
    <scope>NUCLEOTIDE SEQUENCE [LARGE SCALE GENOMIC DNA]</scope>
    <source>
        <strain evidence="1 2">HMF7605</strain>
    </source>
</reference>